<dbReference type="RefSeq" id="WP_342127847.1">
    <property type="nucleotide sequence ID" value="NZ_JBCAUS010000007.1"/>
</dbReference>
<feature type="domain" description="FecR protein" evidence="3">
    <location>
        <begin position="228"/>
        <end position="317"/>
    </location>
</feature>
<evidence type="ECO:0000313" key="5">
    <source>
        <dbReference type="Proteomes" id="UP001396646"/>
    </source>
</evidence>
<keyword evidence="2" id="KW-1133">Transmembrane helix</keyword>
<dbReference type="Gene3D" id="2.60.120.1440">
    <property type="match status" value="1"/>
</dbReference>
<dbReference type="InterPro" id="IPR006860">
    <property type="entry name" value="FecR"/>
</dbReference>
<dbReference type="PANTHER" id="PTHR38731:SF1">
    <property type="entry name" value="FECR PROTEIN DOMAIN-CONTAINING PROTEIN"/>
    <property type="match status" value="1"/>
</dbReference>
<organism evidence="4 5">
    <name type="scientific">Methanococcoides cohabitans</name>
    <dbReference type="NCBI Taxonomy" id="3136559"/>
    <lineage>
        <taxon>Archaea</taxon>
        <taxon>Methanobacteriati</taxon>
        <taxon>Methanobacteriota</taxon>
        <taxon>Stenosarchaea group</taxon>
        <taxon>Methanomicrobia</taxon>
        <taxon>Methanosarcinales</taxon>
        <taxon>Methanosarcinaceae</taxon>
        <taxon>Methanococcoides</taxon>
    </lineage>
</organism>
<dbReference type="PANTHER" id="PTHR38731">
    <property type="entry name" value="LIPL45-RELATED LIPOPROTEIN-RELATED"/>
    <property type="match status" value="1"/>
</dbReference>
<feature type="region of interest" description="Disordered" evidence="1">
    <location>
        <begin position="370"/>
        <end position="393"/>
    </location>
</feature>
<feature type="transmembrane region" description="Helical" evidence="2">
    <location>
        <begin position="399"/>
        <end position="418"/>
    </location>
</feature>
<reference evidence="4 5" key="1">
    <citation type="submission" date="2024-04" db="EMBL/GenBank/DDBJ databases">
        <title>Methanococcoides sp. LMO-2.</title>
        <authorList>
            <person name="Liang L."/>
        </authorList>
    </citation>
    <scope>NUCLEOTIDE SEQUENCE [LARGE SCALE GENOMIC DNA]</scope>
    <source>
        <strain evidence="4 5">LMO-2</strain>
    </source>
</reference>
<dbReference type="EMBL" id="JBCAUS010000007">
    <property type="protein sequence ID" value="MEL4306240.1"/>
    <property type="molecule type" value="Genomic_DNA"/>
</dbReference>
<keyword evidence="5" id="KW-1185">Reference proteome</keyword>
<evidence type="ECO:0000256" key="1">
    <source>
        <dbReference type="SAM" id="MobiDB-lite"/>
    </source>
</evidence>
<evidence type="ECO:0000256" key="2">
    <source>
        <dbReference type="SAM" id="Phobius"/>
    </source>
</evidence>
<dbReference type="Pfam" id="PF04773">
    <property type="entry name" value="FecR"/>
    <property type="match status" value="1"/>
</dbReference>
<gene>
    <name evidence="4" type="ORF">WOA13_10455</name>
</gene>
<evidence type="ECO:0000259" key="3">
    <source>
        <dbReference type="Pfam" id="PF04773"/>
    </source>
</evidence>
<dbReference type="Proteomes" id="UP001396646">
    <property type="component" value="Unassembled WGS sequence"/>
</dbReference>
<keyword evidence="2" id="KW-0472">Membrane</keyword>
<keyword evidence="2" id="KW-0812">Transmembrane</keyword>
<protein>
    <submittedName>
        <fullName evidence="4">FecR family protein</fullName>
    </submittedName>
</protein>
<accession>A0ABU9KV23</accession>
<name>A0ABU9KV23_9EURY</name>
<feature type="compositionally biased region" description="Acidic residues" evidence="1">
    <location>
        <begin position="370"/>
        <end position="382"/>
    </location>
</feature>
<evidence type="ECO:0000313" key="4">
    <source>
        <dbReference type="EMBL" id="MEL4306240.1"/>
    </source>
</evidence>
<sequence>MTSASNPLNPVLSYKQFLQTNIFSTILIFFIFICMIPTAIAADSPEALYGFELASETAYPLHDANGELIGEEVVFAYGEQSGYGYEIAMSNLFTEAQAGSYFQLRQAELIEGVESGFYGPDVMAAESGMQFDRIAYDAEINNIKFQLIVFKYQDFVISIVDHSNYGIASILEQHSKVYVDETYISAPKVSITEVVGIVESLEGRVEVLHPWSDQWQKINEKNGIHEGDQVRTLRGAKATLKFDDGRSRVRLEERSFIEISTQVEEETDENIRVIKLFFGGVWTRVQKLAGIYLFVTTPTAVTGVKGTEYAVFHDPDLSTDRIYVQDGIVEVTTVNEIIDLYEGEKITVQEGYAGSVLTLGDEEWDDLMEDFGGEYPEDDSAMESESYPFAESEESSNSVNGLTALACLAMIVIAAVAFRPKAK</sequence>
<proteinExistence type="predicted"/>
<comment type="caution">
    <text evidence="4">The sequence shown here is derived from an EMBL/GenBank/DDBJ whole genome shotgun (WGS) entry which is preliminary data.</text>
</comment>
<feature type="transmembrane region" description="Helical" evidence="2">
    <location>
        <begin position="21"/>
        <end position="42"/>
    </location>
</feature>